<accession>A0A120I1D5</accession>
<evidence type="ECO:0000256" key="4">
    <source>
        <dbReference type="ARBA" id="ARBA00023235"/>
    </source>
</evidence>
<dbReference type="SMART" id="SM00855">
    <property type="entry name" value="PGAM"/>
    <property type="match status" value="1"/>
</dbReference>
<evidence type="ECO:0000256" key="6">
    <source>
        <dbReference type="PIRSR" id="PIRSR613078-2"/>
    </source>
</evidence>
<feature type="active site" description="Tele-phosphohistidine intermediate" evidence="5">
    <location>
        <position position="22"/>
    </location>
</feature>
<dbReference type="GO" id="GO:0004619">
    <property type="term" value="F:phosphoglycerate mutase activity"/>
    <property type="evidence" value="ECO:0007669"/>
    <property type="project" value="UniProtKB-EC"/>
</dbReference>
<feature type="binding site" evidence="6">
    <location>
        <position position="73"/>
    </location>
    <ligand>
        <name>substrate</name>
    </ligand>
</feature>
<dbReference type="SUPFAM" id="SSF53254">
    <property type="entry name" value="Phosphoglycerate mutase-like"/>
    <property type="match status" value="1"/>
</dbReference>
<keyword evidence="3" id="KW-0324">Glycolysis</keyword>
<sequence>MSPRATTGVSNSAPVTIYLTRHGETMLNALGRVQGWSDAPLTSKGRDVASQLGTGLAAAGVTFDAAHAADMIRHGETLALALEGLDFAGEVGRDARLREMAFGRFEGASNAEMWEAVAAEAAKANGGAAVDESAFDFKRGLEAMVRLNEGSGLVAETLAEVTDRAFAALTEIAENQLARGGGNVLVVSSGITIMAAIGAMGADLEKATGGIGNAAVAELQYSGGSWTVATFNDLSYVEAGKAAAEAAA</sequence>
<feature type="binding site" evidence="6">
    <location>
        <begin position="21"/>
        <end position="28"/>
    </location>
    <ligand>
        <name>substrate</name>
    </ligand>
</feature>
<evidence type="ECO:0000256" key="5">
    <source>
        <dbReference type="PIRSR" id="PIRSR613078-1"/>
    </source>
</evidence>
<dbReference type="EMBL" id="CP014145">
    <property type="protein sequence ID" value="AMB59778.1"/>
    <property type="molecule type" value="Genomic_DNA"/>
</dbReference>
<dbReference type="EC" id="5.4.2.11" evidence="2"/>
<dbReference type="InterPro" id="IPR013078">
    <property type="entry name" value="His_Pase_superF_clade-1"/>
</dbReference>
<feature type="active site" description="Proton donor/acceptor" evidence="5">
    <location>
        <position position="99"/>
    </location>
</feature>
<evidence type="ECO:0000256" key="3">
    <source>
        <dbReference type="ARBA" id="ARBA00023152"/>
    </source>
</evidence>
<gene>
    <name evidence="7" type="ORF">AWU67_13940</name>
</gene>
<protein>
    <recommendedName>
        <fullName evidence="2">phosphoglycerate mutase (2,3-diphosphoglycerate-dependent)</fullName>
        <ecNumber evidence="2">5.4.2.11</ecNumber>
    </recommendedName>
</protein>
<keyword evidence="4" id="KW-0413">Isomerase</keyword>
<dbReference type="PANTHER" id="PTHR11931">
    <property type="entry name" value="PHOSPHOGLYCERATE MUTASE"/>
    <property type="match status" value="1"/>
</dbReference>
<evidence type="ECO:0000313" key="8">
    <source>
        <dbReference type="Proteomes" id="UP000058305"/>
    </source>
</evidence>
<dbReference type="Proteomes" id="UP000058305">
    <property type="component" value="Chromosome"/>
</dbReference>
<dbReference type="OrthoDB" id="4131070at2"/>
<keyword evidence="8" id="KW-1185">Reference proteome</keyword>
<dbReference type="GO" id="GO:0006096">
    <property type="term" value="P:glycolytic process"/>
    <property type="evidence" value="ECO:0007669"/>
    <property type="project" value="UniProtKB-KW"/>
</dbReference>
<dbReference type="Pfam" id="PF00300">
    <property type="entry name" value="His_Phos_1"/>
    <property type="match status" value="1"/>
</dbReference>
<name>A0A120I1D5_9MICO</name>
<dbReference type="AlphaFoldDB" id="A0A120I1D5"/>
<reference evidence="7 8" key="1">
    <citation type="journal article" date="2016" name="J. Biotechnol.">
        <title>First complete genome sequence of a species in the genus Microterricola, an extremophilic cold active enzyme producing bacterial strain ERGS5:02 isolated from Sikkim Himalaya.</title>
        <authorList>
            <person name="Himanshu"/>
            <person name="Swarnkar M.K."/>
            <person name="Singh D."/>
            <person name="Kumar R."/>
        </authorList>
    </citation>
    <scope>NUCLEOTIDE SEQUENCE [LARGE SCALE GENOMIC DNA]</scope>
    <source>
        <strain evidence="7 8">ERGS5:02</strain>
    </source>
</reference>
<evidence type="ECO:0000313" key="7">
    <source>
        <dbReference type="EMBL" id="AMB59778.1"/>
    </source>
</evidence>
<dbReference type="InterPro" id="IPR001345">
    <property type="entry name" value="PG/BPGM_mutase_AS"/>
</dbReference>
<organism evidence="7 8">
    <name type="scientific">Microterricola viridarii</name>
    <dbReference type="NCBI Taxonomy" id="412690"/>
    <lineage>
        <taxon>Bacteria</taxon>
        <taxon>Bacillati</taxon>
        <taxon>Actinomycetota</taxon>
        <taxon>Actinomycetes</taxon>
        <taxon>Micrococcales</taxon>
        <taxon>Microbacteriaceae</taxon>
        <taxon>Microterricola</taxon>
    </lineage>
</organism>
<dbReference type="PROSITE" id="PS00175">
    <property type="entry name" value="PG_MUTASE"/>
    <property type="match status" value="1"/>
</dbReference>
<evidence type="ECO:0000256" key="1">
    <source>
        <dbReference type="ARBA" id="ARBA00006717"/>
    </source>
</evidence>
<evidence type="ECO:0000256" key="2">
    <source>
        <dbReference type="ARBA" id="ARBA00012028"/>
    </source>
</evidence>
<dbReference type="CDD" id="cd07067">
    <property type="entry name" value="HP_PGM_like"/>
    <property type="match status" value="1"/>
</dbReference>
<reference evidence="8" key="2">
    <citation type="submission" date="2016-01" db="EMBL/GenBank/DDBJ databases">
        <title>First complete genome sequence of a species in the genus Microterricola, an extremophilic cold active enzyme producing strain ERGS5:02 isolated from Sikkim Himalaya.</title>
        <authorList>
            <person name="Kumar R."/>
            <person name="Singh D."/>
            <person name="Swarnkar M.K."/>
        </authorList>
    </citation>
    <scope>NUCLEOTIDE SEQUENCE [LARGE SCALE GENOMIC DNA]</scope>
    <source>
        <strain evidence="8">ERGS5:02</strain>
    </source>
</reference>
<comment type="similarity">
    <text evidence="1">Belongs to the phosphoglycerate mutase family. BPG-dependent PGAM subfamily.</text>
</comment>
<dbReference type="InterPro" id="IPR005952">
    <property type="entry name" value="Phosphogly_mut1"/>
</dbReference>
<dbReference type="Gene3D" id="3.40.50.1240">
    <property type="entry name" value="Phosphoglycerate mutase-like"/>
    <property type="match status" value="1"/>
</dbReference>
<proteinExistence type="inferred from homology"/>
<dbReference type="InterPro" id="IPR029033">
    <property type="entry name" value="His_PPase_superfam"/>
</dbReference>
<dbReference type="RefSeq" id="WP_067230308.1">
    <property type="nucleotide sequence ID" value="NZ_CP014145.1"/>
</dbReference>
<dbReference type="KEGG" id="mvd:AWU67_13940"/>